<evidence type="ECO:0000256" key="1">
    <source>
        <dbReference type="SAM" id="MobiDB-lite"/>
    </source>
</evidence>
<name>A0A2U1V6S1_9PROT</name>
<keyword evidence="3" id="KW-1185">Reference proteome</keyword>
<gene>
    <name evidence="2" type="ORF">CR165_06665</name>
</gene>
<evidence type="ECO:0000313" key="2">
    <source>
        <dbReference type="EMBL" id="PWC29619.1"/>
    </source>
</evidence>
<organism evidence="2 3">
    <name type="scientific">Teichococcus aestuarii</name>
    <dbReference type="NCBI Taxonomy" id="568898"/>
    <lineage>
        <taxon>Bacteria</taxon>
        <taxon>Pseudomonadati</taxon>
        <taxon>Pseudomonadota</taxon>
        <taxon>Alphaproteobacteria</taxon>
        <taxon>Acetobacterales</taxon>
        <taxon>Roseomonadaceae</taxon>
        <taxon>Roseomonas</taxon>
    </lineage>
</organism>
<accession>A0A2U1V6S1</accession>
<protein>
    <submittedName>
        <fullName evidence="2">Oxaloacetate decarboxylase</fullName>
    </submittedName>
</protein>
<dbReference type="GO" id="GO:0019629">
    <property type="term" value="P:propionate catabolic process, 2-methylcitrate cycle"/>
    <property type="evidence" value="ECO:0007669"/>
    <property type="project" value="TreeGrafter"/>
</dbReference>
<dbReference type="Gene3D" id="3.20.20.60">
    <property type="entry name" value="Phosphoenolpyruvate-binding domains"/>
    <property type="match status" value="1"/>
</dbReference>
<feature type="compositionally biased region" description="Basic and acidic residues" evidence="1">
    <location>
        <begin position="1"/>
        <end position="11"/>
    </location>
</feature>
<evidence type="ECO:0000313" key="3">
    <source>
        <dbReference type="Proteomes" id="UP000245048"/>
    </source>
</evidence>
<proteinExistence type="predicted"/>
<dbReference type="GO" id="GO:0046421">
    <property type="term" value="F:methylisocitrate lyase activity"/>
    <property type="evidence" value="ECO:0007669"/>
    <property type="project" value="TreeGrafter"/>
</dbReference>
<dbReference type="EMBL" id="PDOA01000003">
    <property type="protein sequence ID" value="PWC29619.1"/>
    <property type="molecule type" value="Genomic_DNA"/>
</dbReference>
<dbReference type="InterPro" id="IPR015813">
    <property type="entry name" value="Pyrv/PenolPyrv_kinase-like_dom"/>
</dbReference>
<comment type="caution">
    <text evidence="2">The sequence shown here is derived from an EMBL/GenBank/DDBJ whole genome shotgun (WGS) entry which is preliminary data.</text>
</comment>
<dbReference type="OrthoDB" id="9771433at2"/>
<dbReference type="SUPFAM" id="SSF51621">
    <property type="entry name" value="Phosphoenolpyruvate/pyruvate domain"/>
    <property type="match status" value="1"/>
</dbReference>
<dbReference type="AlphaFoldDB" id="A0A2U1V6S1"/>
<dbReference type="Pfam" id="PF13714">
    <property type="entry name" value="PEP_mutase"/>
    <property type="match status" value="1"/>
</dbReference>
<dbReference type="PANTHER" id="PTHR42905:SF3">
    <property type="entry name" value="OXALOACETATE DECARBOXYLASE"/>
    <property type="match status" value="1"/>
</dbReference>
<feature type="region of interest" description="Disordered" evidence="1">
    <location>
        <begin position="1"/>
        <end position="51"/>
    </location>
</feature>
<dbReference type="PANTHER" id="PTHR42905">
    <property type="entry name" value="PHOSPHOENOLPYRUVATE CARBOXYLASE"/>
    <property type="match status" value="1"/>
</dbReference>
<dbReference type="Proteomes" id="UP000245048">
    <property type="component" value="Unassembled WGS sequence"/>
</dbReference>
<dbReference type="InterPro" id="IPR040442">
    <property type="entry name" value="Pyrv_kinase-like_dom_sf"/>
</dbReference>
<reference evidence="3" key="1">
    <citation type="submission" date="2017-10" db="EMBL/GenBank/DDBJ databases">
        <authorList>
            <person name="Toshchakov S.V."/>
            <person name="Goeva M.A."/>
        </authorList>
    </citation>
    <scope>NUCLEOTIDE SEQUENCE [LARGE SCALE GENOMIC DNA]</scope>
    <source>
        <strain evidence="3">JR1/69-1-13</strain>
    </source>
</reference>
<sequence>MALIAGRHEATPRAGRQAAGTPHGRRGLAAACCGGQNTPQGRKPPMPATPRDAFRALLAGPGCVHPASVYDAATARIAADIGYECGILGGSVASAAVLAAPDLMVMTLTELAGLVRRITRAGPLPLLVDADHGFGNALSAARTVEELEAAGAAALTLEDTLLPQPFGESATRLVSLEEGLGKLRAALAARRDPALCVVARTGALSATTLEDALERARAYAAAGADGLFLTGVQDLAQLAALRAAVDIPLLVGGSREGLGDAATLAGLGVRVMLQGHHSFPAALRAVEETLRALRQGDAPAANDPALLRRALRAEDYAAAGRAFLQPSRPA</sequence>